<sequence>MTNLSAAEKRIITAGPAPGSGRTAGLGAVLVWELRKLSSQLRAKLVLLGALLGPIPVVAAINAQAQAPKDTLFGRYATTSGYSLSLLILGFAGQWALPLLTSIVAGDIFASEDQHGTWKTVLTRSASRTTIFWAKVMTAFGFATVMVAVLSASTIAASVLLGGSDQLTGVSGQLMSNHEALRLVAESWASTLLPTLGFTCLAILISVATRSTAAGIAAPAVLGMLMQLVGSLGSIAGLRAVLLSTPYEAWHGLLAAPRFTGPLVDGLVVSAVWSVVCLAVSFVLVRRRDITGG</sequence>
<evidence type="ECO:0000256" key="1">
    <source>
        <dbReference type="SAM" id="Phobius"/>
    </source>
</evidence>
<organism evidence="2 3">
    <name type="scientific">Nocardioides marmorisolisilvae</name>
    <dbReference type="NCBI Taxonomy" id="1542737"/>
    <lineage>
        <taxon>Bacteria</taxon>
        <taxon>Bacillati</taxon>
        <taxon>Actinomycetota</taxon>
        <taxon>Actinomycetes</taxon>
        <taxon>Propionibacteriales</taxon>
        <taxon>Nocardioidaceae</taxon>
        <taxon>Nocardioides</taxon>
    </lineage>
</organism>
<evidence type="ECO:0000313" key="3">
    <source>
        <dbReference type="Proteomes" id="UP000277094"/>
    </source>
</evidence>
<feature type="transmembrane region" description="Helical" evidence="1">
    <location>
        <begin position="85"/>
        <end position="110"/>
    </location>
</feature>
<dbReference type="EMBL" id="RJSG01000002">
    <property type="protein sequence ID" value="RNL80149.1"/>
    <property type="molecule type" value="Genomic_DNA"/>
</dbReference>
<keyword evidence="1" id="KW-0812">Transmembrane</keyword>
<keyword evidence="3" id="KW-1185">Reference proteome</keyword>
<dbReference type="PANTHER" id="PTHR37305:SF1">
    <property type="entry name" value="MEMBRANE PROTEIN"/>
    <property type="match status" value="1"/>
</dbReference>
<dbReference type="RefSeq" id="WP_123234651.1">
    <property type="nucleotide sequence ID" value="NZ_RJSG01000002.1"/>
</dbReference>
<dbReference type="Pfam" id="PF12730">
    <property type="entry name" value="ABC2_membrane_4"/>
    <property type="match status" value="1"/>
</dbReference>
<feature type="transmembrane region" description="Helical" evidence="1">
    <location>
        <begin position="131"/>
        <end position="161"/>
    </location>
</feature>
<keyword evidence="1" id="KW-0472">Membrane</keyword>
<evidence type="ECO:0000313" key="2">
    <source>
        <dbReference type="EMBL" id="RNL80149.1"/>
    </source>
</evidence>
<feature type="transmembrane region" description="Helical" evidence="1">
    <location>
        <begin position="45"/>
        <end position="65"/>
    </location>
</feature>
<dbReference type="PANTHER" id="PTHR37305">
    <property type="entry name" value="INTEGRAL MEMBRANE PROTEIN-RELATED"/>
    <property type="match status" value="1"/>
</dbReference>
<proteinExistence type="predicted"/>
<feature type="transmembrane region" description="Helical" evidence="1">
    <location>
        <begin position="220"/>
        <end position="243"/>
    </location>
</feature>
<accession>A0A3N0DX17</accession>
<protein>
    <submittedName>
        <fullName evidence="2">ABC transporter permease</fullName>
    </submittedName>
</protein>
<dbReference type="OrthoDB" id="5242366at2"/>
<reference evidence="2 3" key="1">
    <citation type="submission" date="2018-11" db="EMBL/GenBank/DDBJ databases">
        <authorList>
            <person name="Li F."/>
        </authorList>
    </citation>
    <scope>NUCLEOTIDE SEQUENCE [LARGE SCALE GENOMIC DNA]</scope>
    <source>
        <strain evidence="2 3">KIS18-7</strain>
    </source>
</reference>
<comment type="caution">
    <text evidence="2">The sequence shown here is derived from an EMBL/GenBank/DDBJ whole genome shotgun (WGS) entry which is preliminary data.</text>
</comment>
<feature type="transmembrane region" description="Helical" evidence="1">
    <location>
        <begin position="188"/>
        <end position="208"/>
    </location>
</feature>
<feature type="transmembrane region" description="Helical" evidence="1">
    <location>
        <begin position="263"/>
        <end position="285"/>
    </location>
</feature>
<gene>
    <name evidence="2" type="ORF">EFL95_14685</name>
</gene>
<name>A0A3N0DX17_9ACTN</name>
<keyword evidence="1" id="KW-1133">Transmembrane helix</keyword>
<dbReference type="AlphaFoldDB" id="A0A3N0DX17"/>
<dbReference type="Proteomes" id="UP000277094">
    <property type="component" value="Unassembled WGS sequence"/>
</dbReference>